<evidence type="ECO:0000256" key="3">
    <source>
        <dbReference type="ARBA" id="ARBA00023002"/>
    </source>
</evidence>
<evidence type="ECO:0000256" key="1">
    <source>
        <dbReference type="ARBA" id="ARBA00005104"/>
    </source>
</evidence>
<dbReference type="SUPFAM" id="SSF53597">
    <property type="entry name" value="Dihydrofolate reductase-like"/>
    <property type="match status" value="1"/>
</dbReference>
<name>A0A9W6UHK2_9ACTN</name>
<feature type="domain" description="Bacterial bifunctional deaminase-reductase C-terminal" evidence="4">
    <location>
        <begin position="44"/>
        <end position="235"/>
    </location>
</feature>
<evidence type="ECO:0000259" key="4">
    <source>
        <dbReference type="Pfam" id="PF01872"/>
    </source>
</evidence>
<reference evidence="5" key="1">
    <citation type="submission" date="2023-02" db="EMBL/GenBank/DDBJ databases">
        <title>Nocardiopsis ansamitocini NBRC 112285.</title>
        <authorList>
            <person name="Ichikawa N."/>
            <person name="Sato H."/>
            <person name="Tonouchi N."/>
        </authorList>
    </citation>
    <scope>NUCLEOTIDE SEQUENCE</scope>
    <source>
        <strain evidence="5">NBRC 112285</strain>
    </source>
</reference>
<sequence length="259" mass="27754">MVEALISGTMSSPTPPRFRRLLPDACDDFDLVAGYAYPDGLSAPWLRANMVTSTDGAAWGPSQRSRDLSGPADRALMGVLRGLADVVLTGAGTARAERYRPVRPREVWDRLRTGRPATPRIAVVTRGLDLEPELLRDAPDDARTIVFTTENSPRERRIAAAEHADVVVAGEESVEPAAVLAALGDRGLHRVLTEGGPRLLGELTGANLLDELCLTMSPTLAGPGADRIVTGGPRPEVQRMCLAALAEAEGSLFLRYTRP</sequence>
<keyword evidence="6" id="KW-1185">Reference proteome</keyword>
<evidence type="ECO:0000256" key="2">
    <source>
        <dbReference type="ARBA" id="ARBA00022857"/>
    </source>
</evidence>
<dbReference type="InterPro" id="IPR002734">
    <property type="entry name" value="RibDG_C"/>
</dbReference>
<keyword evidence="3" id="KW-0560">Oxidoreductase</keyword>
<dbReference type="Pfam" id="PF01872">
    <property type="entry name" value="RibD_C"/>
    <property type="match status" value="1"/>
</dbReference>
<dbReference type="EMBL" id="BSQG01000005">
    <property type="protein sequence ID" value="GLU48961.1"/>
    <property type="molecule type" value="Genomic_DNA"/>
</dbReference>
<gene>
    <name evidence="5" type="ORF">Nans01_33120</name>
</gene>
<evidence type="ECO:0000313" key="5">
    <source>
        <dbReference type="EMBL" id="GLU48961.1"/>
    </source>
</evidence>
<comment type="pathway">
    <text evidence="1">Cofactor biosynthesis; riboflavin biosynthesis.</text>
</comment>
<proteinExistence type="predicted"/>
<keyword evidence="2" id="KW-0521">NADP</keyword>
<evidence type="ECO:0000313" key="6">
    <source>
        <dbReference type="Proteomes" id="UP001165092"/>
    </source>
</evidence>
<organism evidence="5 6">
    <name type="scientific">Nocardiopsis ansamitocini</name>
    <dbReference type="NCBI Taxonomy" id="1670832"/>
    <lineage>
        <taxon>Bacteria</taxon>
        <taxon>Bacillati</taxon>
        <taxon>Actinomycetota</taxon>
        <taxon>Actinomycetes</taxon>
        <taxon>Streptosporangiales</taxon>
        <taxon>Nocardiopsidaceae</taxon>
        <taxon>Nocardiopsis</taxon>
    </lineage>
</organism>
<dbReference type="InterPro" id="IPR050765">
    <property type="entry name" value="Riboflavin_Biosynth_HTPR"/>
</dbReference>
<dbReference type="InterPro" id="IPR024072">
    <property type="entry name" value="DHFR-like_dom_sf"/>
</dbReference>
<dbReference type="PANTHER" id="PTHR38011">
    <property type="entry name" value="DIHYDROFOLATE REDUCTASE FAMILY PROTEIN (AFU_ORTHOLOGUE AFUA_8G06820)"/>
    <property type="match status" value="1"/>
</dbReference>
<accession>A0A9W6UHK2</accession>
<comment type="caution">
    <text evidence="5">The sequence shown here is derived from an EMBL/GenBank/DDBJ whole genome shotgun (WGS) entry which is preliminary data.</text>
</comment>
<dbReference type="PANTHER" id="PTHR38011:SF7">
    <property type="entry name" value="2,5-DIAMINO-6-RIBOSYLAMINO-4(3H)-PYRIMIDINONE 5'-PHOSPHATE REDUCTASE"/>
    <property type="match status" value="1"/>
</dbReference>
<dbReference type="GO" id="GO:0008703">
    <property type="term" value="F:5-amino-6-(5-phosphoribosylamino)uracil reductase activity"/>
    <property type="evidence" value="ECO:0007669"/>
    <property type="project" value="InterPro"/>
</dbReference>
<dbReference type="Proteomes" id="UP001165092">
    <property type="component" value="Unassembled WGS sequence"/>
</dbReference>
<protein>
    <recommendedName>
        <fullName evidence="4">Bacterial bifunctional deaminase-reductase C-terminal domain-containing protein</fullName>
    </recommendedName>
</protein>
<dbReference type="Gene3D" id="3.40.430.10">
    <property type="entry name" value="Dihydrofolate Reductase, subunit A"/>
    <property type="match status" value="1"/>
</dbReference>
<dbReference type="GO" id="GO:0009231">
    <property type="term" value="P:riboflavin biosynthetic process"/>
    <property type="evidence" value="ECO:0007669"/>
    <property type="project" value="InterPro"/>
</dbReference>
<dbReference type="AlphaFoldDB" id="A0A9W6UHK2"/>